<protein>
    <submittedName>
        <fullName evidence="1">Uncharacterized protein</fullName>
    </submittedName>
</protein>
<dbReference type="KEGG" id="pbf:CFX0092_A0788"/>
<accession>A0A160SZ63</accession>
<gene>
    <name evidence="1" type="ORF">CFX0092_A0788</name>
</gene>
<keyword evidence="2" id="KW-1185">Reference proteome</keyword>
<dbReference type="Proteomes" id="UP000215027">
    <property type="component" value="Chromosome I"/>
</dbReference>
<evidence type="ECO:0000313" key="2">
    <source>
        <dbReference type="Proteomes" id="UP000215027"/>
    </source>
</evidence>
<dbReference type="EMBL" id="LN890655">
    <property type="protein sequence ID" value="CUS02666.2"/>
    <property type="molecule type" value="Genomic_DNA"/>
</dbReference>
<sequence>MPVGCGGCRRLWRRRPRRRQAKQLRPCYNSVLEVQLWLCYLKLKQYRYERMRMGSFVSAIRVSRFPPSCTRLMRVTRLRRSLPTFRCSN</sequence>
<proteinExistence type="predicted"/>
<name>A0A160SZ63_9CHLR</name>
<evidence type="ECO:0000313" key="1">
    <source>
        <dbReference type="EMBL" id="CUS02666.2"/>
    </source>
</evidence>
<reference evidence="1" key="1">
    <citation type="submission" date="2016-01" db="EMBL/GenBank/DDBJ databases">
        <authorList>
            <person name="Mcilroy J.S."/>
            <person name="Karst M S."/>
            <person name="Albertsen M."/>
        </authorList>
    </citation>
    <scope>NUCLEOTIDE SEQUENCE</scope>
    <source>
        <strain evidence="1">Cfx-K</strain>
    </source>
</reference>
<organism evidence="1 2">
    <name type="scientific">Candidatus Promineifilum breve</name>
    <dbReference type="NCBI Taxonomy" id="1806508"/>
    <lineage>
        <taxon>Bacteria</taxon>
        <taxon>Bacillati</taxon>
        <taxon>Chloroflexota</taxon>
        <taxon>Ardenticatenia</taxon>
        <taxon>Candidatus Promineifilales</taxon>
        <taxon>Candidatus Promineifilaceae</taxon>
        <taxon>Candidatus Promineifilum</taxon>
    </lineage>
</organism>
<dbReference type="AlphaFoldDB" id="A0A160SZ63"/>